<evidence type="ECO:0000259" key="4">
    <source>
        <dbReference type="PROSITE" id="PS51462"/>
    </source>
</evidence>
<proteinExistence type="inferred from homology"/>
<keyword evidence="6" id="KW-1185">Reference proteome</keyword>
<dbReference type="InterPro" id="IPR015797">
    <property type="entry name" value="NUDIX_hydrolase-like_dom_sf"/>
</dbReference>
<organism evidence="5 6">
    <name type="scientific">Tenuifilum thalassicum</name>
    <dbReference type="NCBI Taxonomy" id="2590900"/>
    <lineage>
        <taxon>Bacteria</taxon>
        <taxon>Pseudomonadati</taxon>
        <taxon>Bacteroidota</taxon>
        <taxon>Bacteroidia</taxon>
        <taxon>Bacteroidales</taxon>
        <taxon>Tenuifilaceae</taxon>
        <taxon>Tenuifilum</taxon>
    </lineage>
</organism>
<protein>
    <submittedName>
        <fullName evidence="5">NUDIX hydrolase</fullName>
    </submittedName>
</protein>
<dbReference type="Gene3D" id="3.90.79.10">
    <property type="entry name" value="Nucleoside Triphosphate Pyrophosphohydrolase"/>
    <property type="match status" value="1"/>
</dbReference>
<dbReference type="Proteomes" id="UP000500961">
    <property type="component" value="Chromosome"/>
</dbReference>
<dbReference type="PANTHER" id="PTHR43046:SF14">
    <property type="entry name" value="MUTT_NUDIX FAMILY PROTEIN"/>
    <property type="match status" value="1"/>
</dbReference>
<evidence type="ECO:0000256" key="2">
    <source>
        <dbReference type="ARBA" id="ARBA00022801"/>
    </source>
</evidence>
<dbReference type="GO" id="GO:0016787">
    <property type="term" value="F:hydrolase activity"/>
    <property type="evidence" value="ECO:0007669"/>
    <property type="project" value="UniProtKB-KW"/>
</dbReference>
<sequence length="206" mass="23573">MVSDIEIYFNNRKFIITQNIKNAFLSNKPGLIWGNTPFLDIPKLIHFFQTHSEIPNLFAGTSNVNNTFNELLRNFDKIDAAGGVVTNHRNEVLLIKRFGRWDLPKGKVEPNEAIETAAVREVVEETGISNLTIEKPLTVTHHTYMLNGQLVIKSTHWFAMRSNWNNALTPQTEEGIEQVKWVKRSDLWVYLSDSYASLMSVLKALD</sequence>
<reference evidence="5 6" key="1">
    <citation type="submission" date="2019-07" db="EMBL/GenBank/DDBJ databases">
        <title>Thalassofilum flectens gen. nov., sp. nov., a novel moderate thermophilic anaerobe from a shallow sea hot spring in Kunashir Island (Russia), representing a new family in the order Bacteroidales, and proposal of Thalassofilacea fam. nov.</title>
        <authorList>
            <person name="Kochetkova T.V."/>
            <person name="Podosokorskaya O.A."/>
            <person name="Novikov A."/>
            <person name="Elcheninov A.G."/>
            <person name="Toshchakov S.V."/>
            <person name="Kublanov I.V."/>
        </authorList>
    </citation>
    <scope>NUCLEOTIDE SEQUENCE [LARGE SCALE GENOMIC DNA]</scope>
    <source>
        <strain evidence="5 6">38-H</strain>
    </source>
</reference>
<dbReference type="InterPro" id="IPR000086">
    <property type="entry name" value="NUDIX_hydrolase_dom"/>
</dbReference>
<dbReference type="PROSITE" id="PS00893">
    <property type="entry name" value="NUDIX_BOX"/>
    <property type="match status" value="1"/>
</dbReference>
<dbReference type="KEGG" id="ttz:FHG85_02635"/>
<dbReference type="AlphaFoldDB" id="A0A7D4BCY8"/>
<keyword evidence="2 3" id="KW-0378">Hydrolase</keyword>
<comment type="cofactor">
    <cofactor evidence="1">
        <name>Mg(2+)</name>
        <dbReference type="ChEBI" id="CHEBI:18420"/>
    </cofactor>
</comment>
<dbReference type="PRINTS" id="PR00502">
    <property type="entry name" value="NUDIXFAMILY"/>
</dbReference>
<feature type="domain" description="Nudix hydrolase" evidence="4">
    <location>
        <begin position="76"/>
        <end position="205"/>
    </location>
</feature>
<dbReference type="Pfam" id="PF00293">
    <property type="entry name" value="NUDIX"/>
    <property type="match status" value="1"/>
</dbReference>
<dbReference type="InterPro" id="IPR020084">
    <property type="entry name" value="NUDIX_hydrolase_CS"/>
</dbReference>
<dbReference type="EMBL" id="CP041345">
    <property type="protein sequence ID" value="QKG79203.1"/>
    <property type="molecule type" value="Genomic_DNA"/>
</dbReference>
<dbReference type="RefSeq" id="WP_173072739.1">
    <property type="nucleotide sequence ID" value="NZ_CP041345.1"/>
</dbReference>
<dbReference type="InterPro" id="IPR020476">
    <property type="entry name" value="Nudix_hydrolase"/>
</dbReference>
<comment type="similarity">
    <text evidence="3">Belongs to the Nudix hydrolase family.</text>
</comment>
<evidence type="ECO:0000256" key="3">
    <source>
        <dbReference type="RuleBase" id="RU003476"/>
    </source>
</evidence>
<dbReference type="SUPFAM" id="SSF55811">
    <property type="entry name" value="Nudix"/>
    <property type="match status" value="1"/>
</dbReference>
<dbReference type="PROSITE" id="PS51462">
    <property type="entry name" value="NUDIX"/>
    <property type="match status" value="1"/>
</dbReference>
<name>A0A7D4BCY8_9BACT</name>
<evidence type="ECO:0000256" key="1">
    <source>
        <dbReference type="ARBA" id="ARBA00001946"/>
    </source>
</evidence>
<dbReference type="PANTHER" id="PTHR43046">
    <property type="entry name" value="GDP-MANNOSE MANNOSYL HYDROLASE"/>
    <property type="match status" value="1"/>
</dbReference>
<evidence type="ECO:0000313" key="6">
    <source>
        <dbReference type="Proteomes" id="UP000500961"/>
    </source>
</evidence>
<evidence type="ECO:0000313" key="5">
    <source>
        <dbReference type="EMBL" id="QKG79203.1"/>
    </source>
</evidence>
<dbReference type="CDD" id="cd03673">
    <property type="entry name" value="NUDIX_Ap6A_hydrolase"/>
    <property type="match status" value="1"/>
</dbReference>
<gene>
    <name evidence="5" type="ORF">FHG85_02635</name>
</gene>
<accession>A0A7D4BCY8</accession>